<dbReference type="VEuPathDB" id="AmoebaDB:EHI8A_076580"/>
<keyword evidence="2" id="KW-0812">Transmembrane</keyword>
<dbReference type="AlphaFoldDB" id="A0A5K1UX52"/>
<gene>
    <name evidence="3" type="ORF">CL6EHI_152290</name>
</gene>
<protein>
    <submittedName>
        <fullName evidence="3">Uncharacterized protein</fullName>
    </submittedName>
</protein>
<dbReference type="EMBL" id="BDEQ01000001">
    <property type="protein sequence ID" value="GAT91481.1"/>
    <property type="molecule type" value="Genomic_DNA"/>
</dbReference>
<feature type="region of interest" description="Disordered" evidence="1">
    <location>
        <begin position="50"/>
        <end position="87"/>
    </location>
</feature>
<keyword evidence="2" id="KW-1133">Transmembrane helix</keyword>
<sequence>MSKDTKNSDDKKELTPQLINDVKQELKKRSDELMELKNGLESILELKNKIQNNNRNNDKNKKVDIQQESSSKKPCSTNSHQQKKAGEHQYCKNKVLIICVTSFILFLGVLIMVVPENE</sequence>
<evidence type="ECO:0000256" key="1">
    <source>
        <dbReference type="SAM" id="MobiDB-lite"/>
    </source>
</evidence>
<dbReference type="OMA" id="YNCNKTV"/>
<evidence type="ECO:0000256" key="2">
    <source>
        <dbReference type="SAM" id="Phobius"/>
    </source>
</evidence>
<keyword evidence="2" id="KW-0472">Membrane</keyword>
<feature type="compositionally biased region" description="Polar residues" evidence="1">
    <location>
        <begin position="66"/>
        <end position="80"/>
    </location>
</feature>
<accession>A0A5K1UX52</accession>
<feature type="region of interest" description="Disordered" evidence="1">
    <location>
        <begin position="1"/>
        <end position="21"/>
    </location>
</feature>
<evidence type="ECO:0000313" key="3">
    <source>
        <dbReference type="EMBL" id="GAT91481.1"/>
    </source>
</evidence>
<proteinExistence type="predicted"/>
<dbReference type="VEuPathDB" id="AmoebaDB:KM1_001610"/>
<dbReference type="VEuPathDB" id="AmoebaDB:EHI5A_000970"/>
<dbReference type="VEuPathDB" id="AmoebaDB:EHI_152290"/>
<dbReference type="VEuPathDB" id="AmoebaDB:EHI7A_074490"/>
<feature type="compositionally biased region" description="Basic and acidic residues" evidence="1">
    <location>
        <begin position="56"/>
        <end position="65"/>
    </location>
</feature>
<reference evidence="3 4" key="1">
    <citation type="submission" date="2016-05" db="EMBL/GenBank/DDBJ databases">
        <title>First whole genome sequencing of Entamoeba histolytica HM1:IMSS-clone-6.</title>
        <authorList>
            <person name="Mukherjee Avik.K."/>
            <person name="Izumyama S."/>
            <person name="Nakada-Tsukui K."/>
            <person name="Nozaki T."/>
        </authorList>
    </citation>
    <scope>NUCLEOTIDE SEQUENCE [LARGE SCALE GENOMIC DNA]</scope>
    <source>
        <strain evidence="3 4">HM1:IMSS clone 6</strain>
    </source>
</reference>
<evidence type="ECO:0000313" key="4">
    <source>
        <dbReference type="Proteomes" id="UP000078387"/>
    </source>
</evidence>
<comment type="caution">
    <text evidence="3">The sequence shown here is derived from an EMBL/GenBank/DDBJ whole genome shotgun (WGS) entry which is preliminary data.</text>
</comment>
<dbReference type="Proteomes" id="UP000078387">
    <property type="component" value="Unassembled WGS sequence"/>
</dbReference>
<feature type="compositionally biased region" description="Basic and acidic residues" evidence="1">
    <location>
        <begin position="1"/>
        <end position="14"/>
    </location>
</feature>
<name>A0A5K1UX52_ENTHI</name>
<feature type="transmembrane region" description="Helical" evidence="2">
    <location>
        <begin position="95"/>
        <end position="114"/>
    </location>
</feature>
<organism evidence="3 4">
    <name type="scientific">Entamoeba histolytica</name>
    <dbReference type="NCBI Taxonomy" id="5759"/>
    <lineage>
        <taxon>Eukaryota</taxon>
        <taxon>Amoebozoa</taxon>
        <taxon>Evosea</taxon>
        <taxon>Archamoebae</taxon>
        <taxon>Mastigamoebida</taxon>
        <taxon>Entamoebidae</taxon>
        <taxon>Entamoeba</taxon>
    </lineage>
</organism>